<comment type="subcellular location">
    <subcellularLocation>
        <location evidence="1 11">Cell outer membrane</location>
        <topology evidence="1 11">Multi-pass membrane protein</topology>
    </subcellularLocation>
</comment>
<keyword evidence="17" id="KW-1185">Reference proteome</keyword>
<dbReference type="InterPro" id="IPR036942">
    <property type="entry name" value="Beta-barrel_TonB_sf"/>
</dbReference>
<dbReference type="InterPro" id="IPR039426">
    <property type="entry name" value="TonB-dep_rcpt-like"/>
</dbReference>
<accession>A0ABY5TQH5</accession>
<keyword evidence="16" id="KW-0675">Receptor</keyword>
<evidence type="ECO:0000256" key="6">
    <source>
        <dbReference type="ARBA" id="ARBA00023004"/>
    </source>
</evidence>
<gene>
    <name evidence="16" type="ORF">NYF23_05565</name>
</gene>
<evidence type="ECO:0000259" key="15">
    <source>
        <dbReference type="Pfam" id="PF07715"/>
    </source>
</evidence>
<keyword evidence="3 11" id="KW-1134">Transmembrane beta strand</keyword>
<dbReference type="PANTHER" id="PTHR32552">
    <property type="entry name" value="FERRICHROME IRON RECEPTOR-RELATED"/>
    <property type="match status" value="1"/>
</dbReference>
<evidence type="ECO:0000256" key="11">
    <source>
        <dbReference type="PROSITE-ProRule" id="PRU01360"/>
    </source>
</evidence>
<evidence type="ECO:0000259" key="14">
    <source>
        <dbReference type="Pfam" id="PF00593"/>
    </source>
</evidence>
<dbReference type="InterPro" id="IPR012910">
    <property type="entry name" value="Plug_dom"/>
</dbReference>
<reference evidence="16" key="1">
    <citation type="submission" date="2022-08" db="EMBL/GenBank/DDBJ databases">
        <title>Catabolic pathway analysis in culturable SAR92 clade bacteria reveals their overlooked roles in DMSP degradation in coastal seas.</title>
        <authorList>
            <person name="He X."/>
            <person name="Zhang X."/>
            <person name="Zhang Y."/>
        </authorList>
    </citation>
    <scope>NUCLEOTIDE SEQUENCE</scope>
    <source>
        <strain evidence="16">H455</strain>
    </source>
</reference>
<organism evidence="16 17">
    <name type="scientific">SAR92 clade bacterium H455</name>
    <dbReference type="NCBI Taxonomy" id="2974818"/>
    <lineage>
        <taxon>Bacteria</taxon>
        <taxon>Pseudomonadati</taxon>
        <taxon>Pseudomonadota</taxon>
        <taxon>Gammaproteobacteria</taxon>
        <taxon>Cellvibrionales</taxon>
        <taxon>Porticoccaceae</taxon>
        <taxon>SAR92 clade</taxon>
    </lineage>
</organism>
<feature type="signal peptide" evidence="13">
    <location>
        <begin position="1"/>
        <end position="23"/>
    </location>
</feature>
<evidence type="ECO:0000256" key="2">
    <source>
        <dbReference type="ARBA" id="ARBA00022448"/>
    </source>
</evidence>
<evidence type="ECO:0000256" key="3">
    <source>
        <dbReference type="ARBA" id="ARBA00022452"/>
    </source>
</evidence>
<evidence type="ECO:0000256" key="9">
    <source>
        <dbReference type="ARBA" id="ARBA00023136"/>
    </source>
</evidence>
<evidence type="ECO:0000313" key="16">
    <source>
        <dbReference type="EMBL" id="UVW36078.1"/>
    </source>
</evidence>
<dbReference type="PROSITE" id="PS52016">
    <property type="entry name" value="TONB_DEPENDENT_REC_3"/>
    <property type="match status" value="1"/>
</dbReference>
<evidence type="ECO:0000256" key="12">
    <source>
        <dbReference type="RuleBase" id="RU003357"/>
    </source>
</evidence>
<evidence type="ECO:0000256" key="13">
    <source>
        <dbReference type="SAM" id="SignalP"/>
    </source>
</evidence>
<protein>
    <submittedName>
        <fullName evidence="16">TonB-dependent receptor</fullName>
    </submittedName>
</protein>
<dbReference type="SUPFAM" id="SSF56935">
    <property type="entry name" value="Porins"/>
    <property type="match status" value="1"/>
</dbReference>
<keyword evidence="5 11" id="KW-0812">Transmembrane</keyword>
<comment type="similarity">
    <text evidence="11 12">Belongs to the TonB-dependent receptor family.</text>
</comment>
<keyword evidence="7" id="KW-0406">Ion transport</keyword>
<keyword evidence="10 11" id="KW-0998">Cell outer membrane</keyword>
<feature type="domain" description="TonB-dependent receptor plug" evidence="15">
    <location>
        <begin position="41"/>
        <end position="148"/>
    </location>
</feature>
<evidence type="ECO:0000256" key="1">
    <source>
        <dbReference type="ARBA" id="ARBA00004571"/>
    </source>
</evidence>
<evidence type="ECO:0000256" key="7">
    <source>
        <dbReference type="ARBA" id="ARBA00023065"/>
    </source>
</evidence>
<sequence>MKKTPLITFALLGLALAVQQATAASILEEVLVTAQKREQSLQDVPIAITAFTGAQMSALGITKSVDIAAFSPGVHISGNLAGQNTQFSIRGVTQNDFNDIIEAPNAVYLDEGYLAVAQAQTFAVFDIDRVEILKGPQGTLFGRNATGGLVHYLSNKPNFDDNNGYVDVGMGRYDTDANANRTTVEAAYGAVLSDKVAARAAFRYNKQDGYLKNLYPEGAFTAAPGGTSPGEGAGADLGDDDTFAGRLAFAFQPSDDTRIDVSMNYATSEVGTGPYQSKSTIGIVENGELINVIDTPADETRLTIDTAGGDGGADLIDGDGFLPGGGYGFDARLAPGGDFFGYLDPDGDDFTFSSDFAFADQGSTDTKGINVRVERDLGNGTVFTSVTDYKDYEKLLFIDVDSGPGNQLANYAGVDATSVTQEFRLNGETDDMRWVTGFFYLNIDNQSDNGLKAPANSLIGPLDIGVVADLQTDSYSLFGQLDYDISDTLSATFGMRVIREEKDFDVGIGFFPSLSNHTVNQGEFIPNAVGAGSPYFYDNSTSDTLWAAKAQLDWRPSDDLLLYAGVNRGVKAGSFNAPLLGSYLGSGGDAAIDYGEEILLAYEGGFKMSLTENTRLNGSVFYYDYSDYQAFLFVGVGGVVINADADNIGMELELQSSPTDGLDVILSMSYFDATVKDIPLRSGSPLPPRDVDPTYAPELQMTGLLRYEWPISSGSLAIQGDISYSDEYYYNLRNFDADKFDSYVMLNSQLSWMSTDGLWQATLAVRNLTDERAGVQGFDLATLCGCNEVSYRDPRSFNIGIRRDF</sequence>
<dbReference type="EMBL" id="CP103416">
    <property type="protein sequence ID" value="UVW36078.1"/>
    <property type="molecule type" value="Genomic_DNA"/>
</dbReference>
<evidence type="ECO:0000256" key="8">
    <source>
        <dbReference type="ARBA" id="ARBA00023077"/>
    </source>
</evidence>
<dbReference type="Proteomes" id="UP001059934">
    <property type="component" value="Chromosome"/>
</dbReference>
<keyword evidence="9 11" id="KW-0472">Membrane</keyword>
<name>A0ABY5TQH5_9GAMM</name>
<dbReference type="PANTHER" id="PTHR32552:SF81">
    <property type="entry name" value="TONB-DEPENDENT OUTER MEMBRANE RECEPTOR"/>
    <property type="match status" value="1"/>
</dbReference>
<dbReference type="InterPro" id="IPR000531">
    <property type="entry name" value="Beta-barrel_TonB"/>
</dbReference>
<feature type="chain" id="PRO_5046250525" evidence="13">
    <location>
        <begin position="24"/>
        <end position="805"/>
    </location>
</feature>
<evidence type="ECO:0000256" key="5">
    <source>
        <dbReference type="ARBA" id="ARBA00022692"/>
    </source>
</evidence>
<keyword evidence="2 11" id="KW-0813">Transport</keyword>
<evidence type="ECO:0000256" key="10">
    <source>
        <dbReference type="ARBA" id="ARBA00023237"/>
    </source>
</evidence>
<dbReference type="Gene3D" id="2.40.170.20">
    <property type="entry name" value="TonB-dependent receptor, beta-barrel domain"/>
    <property type="match status" value="2"/>
</dbReference>
<keyword evidence="6" id="KW-0408">Iron</keyword>
<dbReference type="Pfam" id="PF07715">
    <property type="entry name" value="Plug"/>
    <property type="match status" value="1"/>
</dbReference>
<feature type="domain" description="TonB-dependent receptor-like beta-barrel" evidence="14">
    <location>
        <begin position="320"/>
        <end position="768"/>
    </location>
</feature>
<keyword evidence="8 12" id="KW-0798">TonB box</keyword>
<evidence type="ECO:0000256" key="4">
    <source>
        <dbReference type="ARBA" id="ARBA00022496"/>
    </source>
</evidence>
<keyword evidence="4" id="KW-0410">Iron transport</keyword>
<evidence type="ECO:0000313" key="17">
    <source>
        <dbReference type="Proteomes" id="UP001059934"/>
    </source>
</evidence>
<proteinExistence type="inferred from homology"/>
<keyword evidence="13" id="KW-0732">Signal</keyword>
<dbReference type="Pfam" id="PF00593">
    <property type="entry name" value="TonB_dep_Rec_b-barrel"/>
    <property type="match status" value="1"/>
</dbReference>